<dbReference type="InterPro" id="IPR050364">
    <property type="entry name" value="Cytochrome_P450_fung"/>
</dbReference>
<dbReference type="PROSITE" id="PS00086">
    <property type="entry name" value="CYTOCHROME_P450"/>
    <property type="match status" value="1"/>
</dbReference>
<dbReference type="GO" id="GO:0020037">
    <property type="term" value="F:heme binding"/>
    <property type="evidence" value="ECO:0007669"/>
    <property type="project" value="InterPro"/>
</dbReference>
<keyword evidence="9" id="KW-1185">Reference proteome</keyword>
<comment type="caution">
    <text evidence="8">The sequence shown here is derived from an EMBL/GenBank/DDBJ whole genome shotgun (WGS) entry which is preliminary data.</text>
</comment>
<feature type="binding site" description="axial binding residue" evidence="5">
    <location>
        <position position="466"/>
    </location>
    <ligand>
        <name>heme</name>
        <dbReference type="ChEBI" id="CHEBI:30413"/>
    </ligand>
    <ligandPart>
        <name>Fe</name>
        <dbReference type="ChEBI" id="CHEBI:18248"/>
    </ligandPart>
</feature>
<dbReference type="OrthoDB" id="1103324at2759"/>
<keyword evidence="3 6" id="KW-0560">Oxidoreductase</keyword>
<gene>
    <name evidence="8" type="primary">patH_0</name>
    <name evidence="8" type="ORF">LARI1_G002598</name>
</gene>
<dbReference type="SUPFAM" id="SSF48264">
    <property type="entry name" value="Cytochrome P450"/>
    <property type="match status" value="1"/>
</dbReference>
<dbReference type="GO" id="GO:0005506">
    <property type="term" value="F:iron ion binding"/>
    <property type="evidence" value="ECO:0007669"/>
    <property type="project" value="InterPro"/>
</dbReference>
<keyword evidence="5 6" id="KW-0349">Heme</keyword>
<dbReference type="PRINTS" id="PR00463">
    <property type="entry name" value="EP450I"/>
</dbReference>
<accession>A0A8T9BNV2</accession>
<name>A0A8T9BNV2_9HELO</name>
<dbReference type="PANTHER" id="PTHR46300:SF11">
    <property type="entry name" value="OXIDOREDUCTASE, PUTATIVE-RELATED"/>
    <property type="match status" value="1"/>
</dbReference>
<evidence type="ECO:0000256" key="5">
    <source>
        <dbReference type="PIRSR" id="PIRSR602401-1"/>
    </source>
</evidence>
<dbReference type="CDD" id="cd11065">
    <property type="entry name" value="CYP64-like"/>
    <property type="match status" value="1"/>
</dbReference>
<dbReference type="PRINTS" id="PR00385">
    <property type="entry name" value="P450"/>
</dbReference>
<evidence type="ECO:0000313" key="9">
    <source>
        <dbReference type="Proteomes" id="UP000469559"/>
    </source>
</evidence>
<dbReference type="InterPro" id="IPR017972">
    <property type="entry name" value="Cyt_P450_CS"/>
</dbReference>
<keyword evidence="4 5" id="KW-0408">Iron</keyword>
<dbReference type="InterPro" id="IPR002401">
    <property type="entry name" value="Cyt_P450_E_grp-I"/>
</dbReference>
<dbReference type="EMBL" id="QGMF01000088">
    <property type="protein sequence ID" value="TVY19762.1"/>
    <property type="molecule type" value="Genomic_DNA"/>
</dbReference>
<evidence type="ECO:0000256" key="7">
    <source>
        <dbReference type="SAM" id="Phobius"/>
    </source>
</evidence>
<dbReference type="Gene3D" id="1.10.630.10">
    <property type="entry name" value="Cytochrome P450"/>
    <property type="match status" value="1"/>
</dbReference>
<reference evidence="8 9" key="1">
    <citation type="submission" date="2018-05" db="EMBL/GenBank/DDBJ databases">
        <title>Whole genome sequencing for identification of molecular markers to develop diagnostic detection tools for the regulated plant pathogen Lachnellula willkommii.</title>
        <authorList>
            <person name="Giroux E."/>
            <person name="Bilodeau G."/>
        </authorList>
    </citation>
    <scope>NUCLEOTIDE SEQUENCE [LARGE SCALE GENOMIC DNA]</scope>
    <source>
        <strain evidence="8 9">CBS 203.66</strain>
    </source>
</reference>
<keyword evidence="7" id="KW-0472">Membrane</keyword>
<keyword evidence="6 8" id="KW-0503">Monooxygenase</keyword>
<dbReference type="PANTHER" id="PTHR46300">
    <property type="entry name" value="P450, PUTATIVE (EUROFUNG)-RELATED-RELATED"/>
    <property type="match status" value="1"/>
</dbReference>
<dbReference type="InterPro" id="IPR036396">
    <property type="entry name" value="Cyt_P450_sf"/>
</dbReference>
<dbReference type="InterPro" id="IPR001128">
    <property type="entry name" value="Cyt_P450"/>
</dbReference>
<keyword evidence="7" id="KW-0812">Transmembrane</keyword>
<proteinExistence type="inferred from homology"/>
<feature type="transmembrane region" description="Helical" evidence="7">
    <location>
        <begin position="12"/>
        <end position="32"/>
    </location>
</feature>
<comment type="cofactor">
    <cofactor evidence="5">
        <name>heme</name>
        <dbReference type="ChEBI" id="CHEBI:30413"/>
    </cofactor>
</comment>
<evidence type="ECO:0000256" key="4">
    <source>
        <dbReference type="ARBA" id="ARBA00023004"/>
    </source>
</evidence>
<dbReference type="GO" id="GO:0016705">
    <property type="term" value="F:oxidoreductase activity, acting on paired donors, with incorporation or reduction of molecular oxygen"/>
    <property type="evidence" value="ECO:0007669"/>
    <property type="project" value="InterPro"/>
</dbReference>
<sequence length="540" mass="61234">MTMKDTLRLNSNTIFYSTWVFGLLVTIIILHYRNKSPLQKINGPRGNMLVGQGLVLPPKATQRLREWAQEYGEVYKIRIGWYNWVVLSSPEAIKEVFDKQMPAPMGELVVGGMRMLTMPYGPKWRAYRTLVHNLLKPQTVQSFVPIQTIEIKRLIYDLAVANHSNAAFYGHVRRALFSIMMTAVYGRRIESADDKDLKLSEKSGKLLGMLSRAGTFIEDEIPFLAKLPTWMQPSRKKALEHAKWVLWVKMRMWNALQEQFDQGIAPVCYGSDIMRSDYVSQGLQKEDCAWIAGGEFTSFVCLLLHKYLAYLFPVKGLVEAGSQTSAATLTNLILYLAATPQAQEEAFQELEKVCGDSRAPVYDDLANLPYINACVKEILRLCPAPPWILRHFTDAAVVYKDFVIPKGTAVVANTAAIHFDPSQYTDPFQFKPERYLNHTKRAAEYAAMADPYERDHFTFGAGRRICPGSRFAENMIMLALANMVWAFEIKPPPVGETGDSKELAEMDLSEDAFDPAPLKSAKPFKVTFMPRSESRLNMIR</sequence>
<protein>
    <submittedName>
        <fullName evidence="8">Cytochrome P450 monooxygenase patH</fullName>
    </submittedName>
</protein>
<dbReference type="Proteomes" id="UP000469559">
    <property type="component" value="Unassembled WGS sequence"/>
</dbReference>
<dbReference type="AlphaFoldDB" id="A0A8T9BNV2"/>
<evidence type="ECO:0000256" key="6">
    <source>
        <dbReference type="RuleBase" id="RU000461"/>
    </source>
</evidence>
<comment type="similarity">
    <text evidence="1 6">Belongs to the cytochrome P450 family.</text>
</comment>
<evidence type="ECO:0000256" key="1">
    <source>
        <dbReference type="ARBA" id="ARBA00010617"/>
    </source>
</evidence>
<dbReference type="Pfam" id="PF00067">
    <property type="entry name" value="p450"/>
    <property type="match status" value="2"/>
</dbReference>
<evidence type="ECO:0000313" key="8">
    <source>
        <dbReference type="EMBL" id="TVY19762.1"/>
    </source>
</evidence>
<evidence type="ECO:0000256" key="3">
    <source>
        <dbReference type="ARBA" id="ARBA00023002"/>
    </source>
</evidence>
<keyword evidence="2 5" id="KW-0479">Metal-binding</keyword>
<dbReference type="GO" id="GO:0004497">
    <property type="term" value="F:monooxygenase activity"/>
    <property type="evidence" value="ECO:0007669"/>
    <property type="project" value="UniProtKB-KW"/>
</dbReference>
<evidence type="ECO:0000256" key="2">
    <source>
        <dbReference type="ARBA" id="ARBA00022723"/>
    </source>
</evidence>
<organism evidence="8 9">
    <name type="scientific">Lachnellula arida</name>
    <dbReference type="NCBI Taxonomy" id="1316785"/>
    <lineage>
        <taxon>Eukaryota</taxon>
        <taxon>Fungi</taxon>
        <taxon>Dikarya</taxon>
        <taxon>Ascomycota</taxon>
        <taxon>Pezizomycotina</taxon>
        <taxon>Leotiomycetes</taxon>
        <taxon>Helotiales</taxon>
        <taxon>Lachnaceae</taxon>
        <taxon>Lachnellula</taxon>
    </lineage>
</organism>
<keyword evidence="7" id="KW-1133">Transmembrane helix</keyword>